<comment type="catalytic activity">
    <reaction evidence="3">
        <text>L-seryl-[protein] + ATP = O-phospho-L-seryl-[protein] + ADP + H(+)</text>
        <dbReference type="Rhea" id="RHEA:17989"/>
        <dbReference type="Rhea" id="RHEA-COMP:9863"/>
        <dbReference type="Rhea" id="RHEA-COMP:11604"/>
        <dbReference type="ChEBI" id="CHEBI:15378"/>
        <dbReference type="ChEBI" id="CHEBI:29999"/>
        <dbReference type="ChEBI" id="CHEBI:30616"/>
        <dbReference type="ChEBI" id="CHEBI:83421"/>
        <dbReference type="ChEBI" id="CHEBI:456216"/>
        <dbReference type="EC" id="2.7.11.1"/>
    </reaction>
</comment>
<dbReference type="GeneID" id="85330620"/>
<dbReference type="PROSITE" id="PS00109">
    <property type="entry name" value="PROTEIN_KINASE_TYR"/>
    <property type="match status" value="1"/>
</dbReference>
<proteinExistence type="predicted"/>
<evidence type="ECO:0000256" key="2">
    <source>
        <dbReference type="ARBA" id="ARBA00047899"/>
    </source>
</evidence>
<name>A0AA40DNF1_9PEZI</name>
<evidence type="ECO:0000256" key="1">
    <source>
        <dbReference type="ARBA" id="ARBA00012513"/>
    </source>
</evidence>
<dbReference type="InterPro" id="IPR040976">
    <property type="entry name" value="Pkinase_fungal"/>
</dbReference>
<dbReference type="SUPFAM" id="SSF56112">
    <property type="entry name" value="Protein kinase-like (PK-like)"/>
    <property type="match status" value="1"/>
</dbReference>
<protein>
    <recommendedName>
        <fullName evidence="1">non-specific serine/threonine protein kinase</fullName>
        <ecNumber evidence="1">2.7.11.1</ecNumber>
    </recommendedName>
</protein>
<dbReference type="Gene3D" id="1.10.510.10">
    <property type="entry name" value="Transferase(Phosphotransferase) domain 1"/>
    <property type="match status" value="1"/>
</dbReference>
<accession>A0AA40DNF1</accession>
<comment type="catalytic activity">
    <reaction evidence="2">
        <text>L-threonyl-[protein] + ATP = O-phospho-L-threonyl-[protein] + ADP + H(+)</text>
        <dbReference type="Rhea" id="RHEA:46608"/>
        <dbReference type="Rhea" id="RHEA-COMP:11060"/>
        <dbReference type="Rhea" id="RHEA-COMP:11605"/>
        <dbReference type="ChEBI" id="CHEBI:15378"/>
        <dbReference type="ChEBI" id="CHEBI:30013"/>
        <dbReference type="ChEBI" id="CHEBI:30616"/>
        <dbReference type="ChEBI" id="CHEBI:61977"/>
        <dbReference type="ChEBI" id="CHEBI:456216"/>
        <dbReference type="EC" id="2.7.11.1"/>
    </reaction>
</comment>
<dbReference type="InterPro" id="IPR011009">
    <property type="entry name" value="Kinase-like_dom_sf"/>
</dbReference>
<evidence type="ECO:0000313" key="7">
    <source>
        <dbReference type="Proteomes" id="UP001172101"/>
    </source>
</evidence>
<gene>
    <name evidence="6" type="ORF">B0T26DRAFT_814228</name>
</gene>
<dbReference type="AlphaFoldDB" id="A0AA40DNF1"/>
<dbReference type="InterPro" id="IPR008266">
    <property type="entry name" value="Tyr_kinase_AS"/>
</dbReference>
<dbReference type="RefSeq" id="XP_060292914.1">
    <property type="nucleotide sequence ID" value="XM_060447350.1"/>
</dbReference>
<reference evidence="6" key="1">
    <citation type="submission" date="2023-06" db="EMBL/GenBank/DDBJ databases">
        <title>Genome-scale phylogeny and comparative genomics of the fungal order Sordariales.</title>
        <authorList>
            <consortium name="Lawrence Berkeley National Laboratory"/>
            <person name="Hensen N."/>
            <person name="Bonometti L."/>
            <person name="Westerberg I."/>
            <person name="Brannstrom I.O."/>
            <person name="Guillou S."/>
            <person name="Cros-Aarteil S."/>
            <person name="Calhoun S."/>
            <person name="Haridas S."/>
            <person name="Kuo A."/>
            <person name="Mondo S."/>
            <person name="Pangilinan J."/>
            <person name="Riley R."/>
            <person name="LaButti K."/>
            <person name="Andreopoulos B."/>
            <person name="Lipzen A."/>
            <person name="Chen C."/>
            <person name="Yanf M."/>
            <person name="Daum C."/>
            <person name="Ng V."/>
            <person name="Clum A."/>
            <person name="Steindorff A."/>
            <person name="Ohm R."/>
            <person name="Martin F."/>
            <person name="Silar P."/>
            <person name="Natvig D."/>
            <person name="Lalanne C."/>
            <person name="Gautier V."/>
            <person name="Ament-velasquez S.L."/>
            <person name="Kruys A."/>
            <person name="Hutchinson M.I."/>
            <person name="Powell A.J."/>
            <person name="Barry K."/>
            <person name="Miller A.N."/>
            <person name="Grigoriev I.V."/>
            <person name="Debuchy R."/>
            <person name="Gladieux P."/>
            <person name="Thoren M.H."/>
            <person name="Johannesson H."/>
        </authorList>
    </citation>
    <scope>NUCLEOTIDE SEQUENCE</scope>
    <source>
        <strain evidence="6">SMH2392-1A</strain>
    </source>
</reference>
<dbReference type="GO" id="GO:0004674">
    <property type="term" value="F:protein serine/threonine kinase activity"/>
    <property type="evidence" value="ECO:0007669"/>
    <property type="project" value="UniProtKB-EC"/>
</dbReference>
<evidence type="ECO:0000313" key="6">
    <source>
        <dbReference type="EMBL" id="KAK0709610.1"/>
    </source>
</evidence>
<dbReference type="Pfam" id="PF17667">
    <property type="entry name" value="Pkinase_fungal"/>
    <property type="match status" value="1"/>
</dbReference>
<feature type="region of interest" description="Disordered" evidence="4">
    <location>
        <begin position="381"/>
        <end position="427"/>
    </location>
</feature>
<dbReference type="PANTHER" id="PTHR38248:SF2">
    <property type="entry name" value="FUNK1 11"/>
    <property type="match status" value="1"/>
</dbReference>
<evidence type="ECO:0000259" key="5">
    <source>
        <dbReference type="Pfam" id="PF17667"/>
    </source>
</evidence>
<evidence type="ECO:0000256" key="4">
    <source>
        <dbReference type="SAM" id="MobiDB-lite"/>
    </source>
</evidence>
<keyword evidence="7" id="KW-1185">Reference proteome</keyword>
<comment type="caution">
    <text evidence="6">The sequence shown here is derived from an EMBL/GenBank/DDBJ whole genome shotgun (WGS) entry which is preliminary data.</text>
</comment>
<dbReference type="EMBL" id="JAUIRO010000006">
    <property type="protein sequence ID" value="KAK0709610.1"/>
    <property type="molecule type" value="Genomic_DNA"/>
</dbReference>
<dbReference type="EC" id="2.7.11.1" evidence="1"/>
<evidence type="ECO:0000256" key="3">
    <source>
        <dbReference type="ARBA" id="ARBA00048679"/>
    </source>
</evidence>
<organism evidence="6 7">
    <name type="scientific">Lasiosphaeria miniovina</name>
    <dbReference type="NCBI Taxonomy" id="1954250"/>
    <lineage>
        <taxon>Eukaryota</taxon>
        <taxon>Fungi</taxon>
        <taxon>Dikarya</taxon>
        <taxon>Ascomycota</taxon>
        <taxon>Pezizomycotina</taxon>
        <taxon>Sordariomycetes</taxon>
        <taxon>Sordariomycetidae</taxon>
        <taxon>Sordariales</taxon>
        <taxon>Lasiosphaeriaceae</taxon>
        <taxon>Lasiosphaeria</taxon>
    </lineage>
</organism>
<dbReference type="PANTHER" id="PTHR38248">
    <property type="entry name" value="FUNK1 6"/>
    <property type="match status" value="1"/>
</dbReference>
<dbReference type="Proteomes" id="UP001172101">
    <property type="component" value="Unassembled WGS sequence"/>
</dbReference>
<sequence>MTTLNIALSKEQIQIIARNPLDESLKDIRVKLRDCADAPTDGLLSMLILSPAAFNLLAPDGSGNVAGKLLEIKQTLRDGSLEPEELRPLLDVVNSSDANIWAAVIQLIQDTSSNRLDDSETRVIVEGELFHEIKGCTFRSVKGFWDKFLNPQRWREDQNTMLRGVMSAHDGKKWTGFPSTPDERLVWDWFRSLEERFLVGEQKTYDTGRFKATLLQLTRHVRGVFIDQPTRRFVQAFSLCGCTMELWEPGKFARALVGYATMSDDEMGLDTFIERDNADRHVTLDGTGGKETKIQLVKAMVRQQAIDGYVAKFSWVSDKRKLEVEHLTLAEERGVEGVAKLVAHRQITTIADLRDGLVFPNAHRFRDDGVAGSKILGSKRKSLSDTAASSKTSSHKRKSSSDYTSNASGPKRRRSGSKSRQVQELDDQLSIGKNKPSLYMESEEPWENRIYSCLVISPAGRVISDIRNIKELLEAMRDAIKAHRSLYIAGNILHRDISSNNIIITESKTKNDFKGMLIDLDLAKVRDSGPSGARHQTGTIQFMGVEVLRKADHTYRHGLGSFFYVLLWMCARQSSLLRRWIISSFKYIVATKEIMTEFPEALDAVEPLCLRIWKLLFPLDKDERMTFGTPVGEPDQLYRSIIAAYDEAISKL</sequence>
<feature type="domain" description="Fungal-type protein kinase" evidence="5">
    <location>
        <begin position="203"/>
        <end position="570"/>
    </location>
</feature>